<name>A0A9J2NZ83_ASCLU</name>
<evidence type="ECO:0000313" key="1">
    <source>
        <dbReference type="Proteomes" id="UP000036681"/>
    </source>
</evidence>
<dbReference type="Proteomes" id="UP000036681">
    <property type="component" value="Unplaced"/>
</dbReference>
<sequence length="70" mass="7779">MRTKQPSLPTMNYDGVAADTYNSEPRERWRAAASRESRAQVIETVVRSTGTVFGINGRAAGHMLTIQQQL</sequence>
<proteinExistence type="predicted"/>
<evidence type="ECO:0000313" key="2">
    <source>
        <dbReference type="WBParaSite" id="ALUE_0000287701-mRNA-1"/>
    </source>
</evidence>
<dbReference type="AlphaFoldDB" id="A0A9J2NZ83"/>
<protein>
    <submittedName>
        <fullName evidence="2">Uncharacterized protein</fullName>
    </submittedName>
</protein>
<organism evidence="1 2">
    <name type="scientific">Ascaris lumbricoides</name>
    <name type="common">Giant roundworm</name>
    <dbReference type="NCBI Taxonomy" id="6252"/>
    <lineage>
        <taxon>Eukaryota</taxon>
        <taxon>Metazoa</taxon>
        <taxon>Ecdysozoa</taxon>
        <taxon>Nematoda</taxon>
        <taxon>Chromadorea</taxon>
        <taxon>Rhabditida</taxon>
        <taxon>Spirurina</taxon>
        <taxon>Ascaridomorpha</taxon>
        <taxon>Ascaridoidea</taxon>
        <taxon>Ascarididae</taxon>
        <taxon>Ascaris</taxon>
    </lineage>
</organism>
<accession>A0A9J2NZ83</accession>
<keyword evidence="1" id="KW-1185">Reference proteome</keyword>
<reference evidence="2" key="1">
    <citation type="submission" date="2023-03" db="UniProtKB">
        <authorList>
            <consortium name="WormBaseParasite"/>
        </authorList>
    </citation>
    <scope>IDENTIFICATION</scope>
</reference>
<dbReference type="WBParaSite" id="ALUE_0000287701-mRNA-1">
    <property type="protein sequence ID" value="ALUE_0000287701-mRNA-1"/>
    <property type="gene ID" value="ALUE_0000287701"/>
</dbReference>